<evidence type="ECO:0000256" key="2">
    <source>
        <dbReference type="ARBA" id="ARBA00001936"/>
    </source>
</evidence>
<dbReference type="PROSITE" id="PS01086">
    <property type="entry name" value="RIBUL_P_3_EPIMER_2"/>
    <property type="match status" value="1"/>
</dbReference>
<keyword evidence="13" id="KW-0464">Manganese</keyword>
<comment type="cofactor">
    <cofactor evidence="2">
        <name>Mn(2+)</name>
        <dbReference type="ChEBI" id="CHEBI:29035"/>
    </cofactor>
</comment>
<proteinExistence type="inferred from homology"/>
<comment type="function">
    <text evidence="10">Catalyzes the reversible epimerization of D-ribulose 5-phosphate to D-xylulose 5-phosphate.</text>
</comment>
<accession>A0A7V3RE78</accession>
<dbReference type="EC" id="5.1.3.1" evidence="7 10"/>
<comment type="similarity">
    <text evidence="6 10 11">Belongs to the ribulose-phosphate 3-epimerase family.</text>
</comment>
<organism evidence="15">
    <name type="scientific">Mesoaciditoga lauensis</name>
    <dbReference type="NCBI Taxonomy" id="1495039"/>
    <lineage>
        <taxon>Bacteria</taxon>
        <taxon>Thermotogati</taxon>
        <taxon>Thermotogota</taxon>
        <taxon>Thermotogae</taxon>
        <taxon>Mesoaciditogales</taxon>
        <taxon>Mesoaciditogaceae</taxon>
        <taxon>Mesoaciditoga</taxon>
    </lineage>
</organism>
<evidence type="ECO:0000256" key="1">
    <source>
        <dbReference type="ARBA" id="ARBA00001782"/>
    </source>
</evidence>
<evidence type="ECO:0000256" key="5">
    <source>
        <dbReference type="ARBA" id="ARBA00001954"/>
    </source>
</evidence>
<comment type="cofactor">
    <cofactor evidence="5">
        <name>Fe(2+)</name>
        <dbReference type="ChEBI" id="CHEBI:29033"/>
    </cofactor>
</comment>
<comment type="cofactor">
    <cofactor evidence="4">
        <name>Zn(2+)</name>
        <dbReference type="ChEBI" id="CHEBI:29105"/>
    </cofactor>
</comment>
<protein>
    <recommendedName>
        <fullName evidence="7 10">Ribulose-phosphate 3-epimerase</fullName>
        <ecNumber evidence="7 10">5.1.3.1</ecNumber>
    </recommendedName>
</protein>
<dbReference type="PIRSF" id="PIRSF001461">
    <property type="entry name" value="RPE"/>
    <property type="match status" value="1"/>
</dbReference>
<evidence type="ECO:0000313" key="15">
    <source>
        <dbReference type="EMBL" id="HGE75039.1"/>
    </source>
</evidence>
<dbReference type="AlphaFoldDB" id="A0A7V3RE78"/>
<feature type="binding site" evidence="14">
    <location>
        <position position="173"/>
    </location>
    <ligand>
        <name>substrate</name>
    </ligand>
</feature>
<dbReference type="NCBIfam" id="TIGR01163">
    <property type="entry name" value="rpe"/>
    <property type="match status" value="1"/>
</dbReference>
<evidence type="ECO:0000256" key="10">
    <source>
        <dbReference type="HAMAP-Rule" id="MF_02227"/>
    </source>
</evidence>
<dbReference type="Pfam" id="PF00834">
    <property type="entry name" value="Ribul_P_3_epim"/>
    <property type="match status" value="1"/>
</dbReference>
<keyword evidence="8 10" id="KW-0479">Metal-binding</keyword>
<dbReference type="GO" id="GO:0006098">
    <property type="term" value="P:pentose-phosphate shunt"/>
    <property type="evidence" value="ECO:0007669"/>
    <property type="project" value="UniProtKB-UniRule"/>
</dbReference>
<feature type="binding site" evidence="10">
    <location>
        <begin position="171"/>
        <end position="173"/>
    </location>
    <ligand>
        <name>substrate</name>
    </ligand>
</feature>
<keyword evidence="10 11" id="KW-0119">Carbohydrate metabolism</keyword>
<comment type="pathway">
    <text evidence="10">Carbohydrate degradation.</text>
</comment>
<dbReference type="GO" id="GO:0005737">
    <property type="term" value="C:cytoplasm"/>
    <property type="evidence" value="ECO:0007669"/>
    <property type="project" value="UniProtKB-ARBA"/>
</dbReference>
<evidence type="ECO:0000256" key="13">
    <source>
        <dbReference type="PIRSR" id="PIRSR001461-2"/>
    </source>
</evidence>
<dbReference type="CDD" id="cd00429">
    <property type="entry name" value="RPE"/>
    <property type="match status" value="1"/>
</dbReference>
<comment type="caution">
    <text evidence="15">The sequence shown here is derived from an EMBL/GenBank/DDBJ whole genome shotgun (WGS) entry which is preliminary data.</text>
</comment>
<keyword evidence="13" id="KW-0862">Zinc</keyword>
<evidence type="ECO:0000256" key="3">
    <source>
        <dbReference type="ARBA" id="ARBA00001941"/>
    </source>
</evidence>
<dbReference type="PROSITE" id="PS01085">
    <property type="entry name" value="RIBUL_P_3_EPIMER_1"/>
    <property type="match status" value="1"/>
</dbReference>
<feature type="binding site" evidence="10 13">
    <location>
        <position position="171"/>
    </location>
    <ligand>
        <name>a divalent metal cation</name>
        <dbReference type="ChEBI" id="CHEBI:60240"/>
    </ligand>
</feature>
<feature type="binding site" evidence="10 13">
    <location>
        <position position="32"/>
    </location>
    <ligand>
        <name>a divalent metal cation</name>
        <dbReference type="ChEBI" id="CHEBI:60240"/>
    </ligand>
</feature>
<feature type="active site" description="Proton acceptor" evidence="10 12">
    <location>
        <position position="32"/>
    </location>
</feature>
<name>A0A7V3RE78_9BACT</name>
<dbReference type="GO" id="GO:0046872">
    <property type="term" value="F:metal ion binding"/>
    <property type="evidence" value="ECO:0007669"/>
    <property type="project" value="UniProtKB-UniRule"/>
</dbReference>
<reference evidence="15" key="1">
    <citation type="journal article" date="2020" name="mSystems">
        <title>Genome- and Community-Level Interaction Insights into Carbon Utilization and Element Cycling Functions of Hydrothermarchaeota in Hydrothermal Sediment.</title>
        <authorList>
            <person name="Zhou Z."/>
            <person name="Liu Y."/>
            <person name="Xu W."/>
            <person name="Pan J."/>
            <person name="Luo Z.H."/>
            <person name="Li M."/>
        </authorList>
    </citation>
    <scope>NUCLEOTIDE SEQUENCE [LARGE SCALE GENOMIC DNA]</scope>
    <source>
        <strain evidence="15">SpSt-966</strain>
    </source>
</reference>
<dbReference type="PANTHER" id="PTHR11749">
    <property type="entry name" value="RIBULOSE-5-PHOSPHATE-3-EPIMERASE"/>
    <property type="match status" value="1"/>
</dbReference>
<evidence type="ECO:0000256" key="8">
    <source>
        <dbReference type="ARBA" id="ARBA00022723"/>
    </source>
</evidence>
<dbReference type="Gene3D" id="3.20.20.70">
    <property type="entry name" value="Aldolase class I"/>
    <property type="match status" value="1"/>
</dbReference>
<evidence type="ECO:0000256" key="14">
    <source>
        <dbReference type="PIRSR" id="PIRSR001461-3"/>
    </source>
</evidence>
<dbReference type="GO" id="GO:0019323">
    <property type="term" value="P:pentose catabolic process"/>
    <property type="evidence" value="ECO:0007669"/>
    <property type="project" value="UniProtKB-UniRule"/>
</dbReference>
<dbReference type="InterPro" id="IPR013785">
    <property type="entry name" value="Aldolase_TIM"/>
</dbReference>
<evidence type="ECO:0000256" key="7">
    <source>
        <dbReference type="ARBA" id="ARBA00013188"/>
    </source>
</evidence>
<dbReference type="InterPro" id="IPR026019">
    <property type="entry name" value="Ribul_P_3_epim"/>
</dbReference>
<comment type="cofactor">
    <cofactor evidence="10 13">
        <name>a divalent metal cation</name>
        <dbReference type="ChEBI" id="CHEBI:60240"/>
    </cofactor>
    <text evidence="10 13">Binds 1 divalent metal cation per subunit.</text>
</comment>
<feature type="binding site" evidence="10 14">
    <location>
        <begin position="193"/>
        <end position="194"/>
    </location>
    <ligand>
        <name>substrate</name>
    </ligand>
</feature>
<comment type="catalytic activity">
    <reaction evidence="1 10 11">
        <text>D-ribulose 5-phosphate = D-xylulose 5-phosphate</text>
        <dbReference type="Rhea" id="RHEA:13677"/>
        <dbReference type="ChEBI" id="CHEBI:57737"/>
        <dbReference type="ChEBI" id="CHEBI:58121"/>
        <dbReference type="EC" id="5.1.3.1"/>
    </reaction>
</comment>
<evidence type="ECO:0000256" key="11">
    <source>
        <dbReference type="PIRNR" id="PIRNR001461"/>
    </source>
</evidence>
<evidence type="ECO:0000256" key="4">
    <source>
        <dbReference type="ARBA" id="ARBA00001947"/>
    </source>
</evidence>
<feature type="active site" description="Proton donor" evidence="10 12">
    <location>
        <position position="171"/>
    </location>
</feature>
<feature type="binding site" evidence="10 13">
    <location>
        <position position="63"/>
    </location>
    <ligand>
        <name>a divalent metal cation</name>
        <dbReference type="ChEBI" id="CHEBI:60240"/>
    </ligand>
</feature>
<dbReference type="EMBL" id="DTPE01000113">
    <property type="protein sequence ID" value="HGE75039.1"/>
    <property type="molecule type" value="Genomic_DNA"/>
</dbReference>
<feature type="binding site" evidence="10 13">
    <location>
        <position position="30"/>
    </location>
    <ligand>
        <name>a divalent metal cation</name>
        <dbReference type="ChEBI" id="CHEBI:60240"/>
    </ligand>
</feature>
<gene>
    <name evidence="10 15" type="primary">rpe</name>
    <name evidence="15" type="ORF">ENX73_02810</name>
</gene>
<feature type="binding site" evidence="10 14">
    <location>
        <begin position="138"/>
        <end position="141"/>
    </location>
    <ligand>
        <name>substrate</name>
    </ligand>
</feature>
<dbReference type="InterPro" id="IPR000056">
    <property type="entry name" value="Ribul_P_3_epim-like"/>
</dbReference>
<feature type="binding site" evidence="10 14">
    <location>
        <position position="6"/>
    </location>
    <ligand>
        <name>substrate</name>
    </ligand>
</feature>
<feature type="binding site" evidence="10 14">
    <location>
        <position position="63"/>
    </location>
    <ligand>
        <name>substrate</name>
    </ligand>
</feature>
<dbReference type="HAMAP" id="MF_02227">
    <property type="entry name" value="RPE"/>
    <property type="match status" value="1"/>
</dbReference>
<dbReference type="SUPFAM" id="SSF51366">
    <property type="entry name" value="Ribulose-phoshate binding barrel"/>
    <property type="match status" value="1"/>
</dbReference>
<sequence length="214" mass="23657">MKVSPSILSANFANLGEEIKKIEGVADYIHLDVMDGHFVPNLTYGLLIGKTLKRITDLPVDSHLMIDNPENFVDDFCEISEIVSIHYEATNHLNRLVNRIKENNTKAFVAINPHTIVELLSDILMDVDGILVMSVNPGFGGQNFIPNTLNKIRQLDEMRKKMGLSFEIEVDGGVNEDTFEAVLKAGADILVTGSYTFGAEDPKKALKILKGIDS</sequence>
<keyword evidence="9 10" id="KW-0413">Isomerase</keyword>
<evidence type="ECO:0000256" key="6">
    <source>
        <dbReference type="ARBA" id="ARBA00009541"/>
    </source>
</evidence>
<comment type="cofactor">
    <cofactor evidence="3">
        <name>Co(2+)</name>
        <dbReference type="ChEBI" id="CHEBI:48828"/>
    </cofactor>
</comment>
<evidence type="ECO:0000256" key="9">
    <source>
        <dbReference type="ARBA" id="ARBA00023235"/>
    </source>
</evidence>
<evidence type="ECO:0000256" key="12">
    <source>
        <dbReference type="PIRSR" id="PIRSR001461-1"/>
    </source>
</evidence>
<keyword evidence="13" id="KW-0170">Cobalt</keyword>
<dbReference type="InterPro" id="IPR011060">
    <property type="entry name" value="RibuloseP-bd_barrel"/>
</dbReference>
<dbReference type="FunFam" id="3.20.20.70:FF:000004">
    <property type="entry name" value="Ribulose-phosphate 3-epimerase"/>
    <property type="match status" value="1"/>
</dbReference>
<dbReference type="NCBIfam" id="NF004076">
    <property type="entry name" value="PRK05581.1-4"/>
    <property type="match status" value="1"/>
</dbReference>
<dbReference type="GO" id="GO:0004750">
    <property type="term" value="F:D-ribulose-phosphate 3-epimerase activity"/>
    <property type="evidence" value="ECO:0007669"/>
    <property type="project" value="UniProtKB-UniRule"/>
</dbReference>